<sequence>MPFYQCPSCMNIVDLPQTQLKPKVRVECPACGDTSITATCLAPHATQAGMPPKPANPNKKRHTGMVGRSNAAPSFTSWPLTNQNTDVTYVADLSTPAWTAAGQAIRLPYQRLDIGNTGMQGLVIALPELTQDTEAQKHFAEITRVMVSNHRPTDATEGTGEAAAAMAMLKEHAGFKMRWGFHGHSGPGIDQIWVKEDTRGRLAEVLIVEAKGPGASESENPFMPPGFEQMSARWIVHNLTTMMNAAANKPLEKGAQGALASAIVKGLGLRVGVTYPKYENLSKSYYGVIAFEQSKKSIKLRRITVAAQWQSDGMLGYTKTEKPELTRFEPTDRNYHDKVRDRYPQNFQKDPPEVTF</sequence>
<dbReference type="RefSeq" id="WP_251778900.1">
    <property type="nucleotide sequence ID" value="NZ_JAMKFE010000007.1"/>
</dbReference>
<protein>
    <submittedName>
        <fullName evidence="2">Uncharacterized protein</fullName>
    </submittedName>
</protein>
<feature type="compositionally biased region" description="Basic and acidic residues" evidence="1">
    <location>
        <begin position="330"/>
        <end position="343"/>
    </location>
</feature>
<evidence type="ECO:0000313" key="2">
    <source>
        <dbReference type="EMBL" id="MCM5680446.1"/>
    </source>
</evidence>
<gene>
    <name evidence="2" type="ORF">M8A51_13005</name>
</gene>
<comment type="caution">
    <text evidence="2">The sequence shown here is derived from an EMBL/GenBank/DDBJ whole genome shotgun (WGS) entry which is preliminary data.</text>
</comment>
<keyword evidence="3" id="KW-1185">Reference proteome</keyword>
<dbReference type="CDD" id="cd20735">
    <property type="entry name" value="PoNe_RHS-like"/>
    <property type="match status" value="1"/>
</dbReference>
<proteinExistence type="predicted"/>
<name>A0ABT0YQN9_9BURK</name>
<organism evidence="2 3">
    <name type="scientific">Caldimonas mangrovi</name>
    <dbReference type="NCBI Taxonomy" id="2944811"/>
    <lineage>
        <taxon>Bacteria</taxon>
        <taxon>Pseudomonadati</taxon>
        <taxon>Pseudomonadota</taxon>
        <taxon>Betaproteobacteria</taxon>
        <taxon>Burkholderiales</taxon>
        <taxon>Sphaerotilaceae</taxon>
        <taxon>Caldimonas</taxon>
    </lineage>
</organism>
<accession>A0ABT0YQN9</accession>
<evidence type="ECO:0000313" key="3">
    <source>
        <dbReference type="Proteomes" id="UP001165541"/>
    </source>
</evidence>
<dbReference type="EMBL" id="JAMKFE010000007">
    <property type="protein sequence ID" value="MCM5680446.1"/>
    <property type="molecule type" value="Genomic_DNA"/>
</dbReference>
<reference evidence="2" key="1">
    <citation type="submission" date="2022-05" db="EMBL/GenBank/DDBJ databases">
        <title>Schlegelella sp. nov., isolated from mangrove soil.</title>
        <authorList>
            <person name="Liu Y."/>
            <person name="Ge X."/>
            <person name="Liu W."/>
        </authorList>
    </citation>
    <scope>NUCLEOTIDE SEQUENCE</scope>
    <source>
        <strain evidence="2">S2-27</strain>
    </source>
</reference>
<dbReference type="Proteomes" id="UP001165541">
    <property type="component" value="Unassembled WGS sequence"/>
</dbReference>
<feature type="region of interest" description="Disordered" evidence="1">
    <location>
        <begin position="47"/>
        <end position="66"/>
    </location>
</feature>
<feature type="region of interest" description="Disordered" evidence="1">
    <location>
        <begin position="330"/>
        <end position="356"/>
    </location>
</feature>
<evidence type="ECO:0000256" key="1">
    <source>
        <dbReference type="SAM" id="MobiDB-lite"/>
    </source>
</evidence>